<dbReference type="STRING" id="1171373.PACID_00560"/>
<evidence type="ECO:0000313" key="5">
    <source>
        <dbReference type="Proteomes" id="UP000000214"/>
    </source>
</evidence>
<dbReference type="EMBL" id="CP003493">
    <property type="protein sequence ID" value="AFV87907.1"/>
    <property type="molecule type" value="Genomic_DNA"/>
</dbReference>
<keyword evidence="2" id="KW-1133">Transmembrane helix</keyword>
<feature type="compositionally biased region" description="Gly residues" evidence="1">
    <location>
        <begin position="185"/>
        <end position="214"/>
    </location>
</feature>
<keyword evidence="2" id="KW-0812">Transmembrane</keyword>
<keyword evidence="2" id="KW-0472">Membrane</keyword>
<feature type="chain" id="PRO_5039002740" evidence="3">
    <location>
        <begin position="38"/>
        <end position="352"/>
    </location>
</feature>
<evidence type="ECO:0000256" key="3">
    <source>
        <dbReference type="SAM" id="SignalP"/>
    </source>
</evidence>
<keyword evidence="3" id="KW-0732">Signal</keyword>
<evidence type="ECO:0000313" key="4">
    <source>
        <dbReference type="EMBL" id="AFV87907.1"/>
    </source>
</evidence>
<feature type="region of interest" description="Disordered" evidence="1">
    <location>
        <begin position="148"/>
        <end position="303"/>
    </location>
</feature>
<feature type="region of interest" description="Disordered" evidence="1">
    <location>
        <begin position="327"/>
        <end position="352"/>
    </location>
</feature>
<name>K7S052_ACIA4</name>
<protein>
    <submittedName>
        <fullName evidence="4">Macoilin domain-containing protein</fullName>
    </submittedName>
</protein>
<accession>K7S052</accession>
<reference evidence="4 5" key="1">
    <citation type="journal article" date="2012" name="BMC Genomics">
        <title>The genome sequence of Propionibacterium acidipropionici provides insights into its biotechnological and industrial potential.</title>
        <authorList>
            <person name="Parizzi L.P."/>
            <person name="Grassi M.C."/>
            <person name="Llerena L.A."/>
            <person name="Carazzolle M.F."/>
            <person name="Queiroz V.L."/>
            <person name="Lunardi I."/>
            <person name="Zeidler A.F."/>
            <person name="Teixeira P.J."/>
            <person name="Mieczkowski P."/>
            <person name="Rincones J."/>
            <person name="Pereira G.A."/>
        </authorList>
    </citation>
    <scope>NUCLEOTIDE SEQUENCE [LARGE SCALE GENOMIC DNA]</scope>
    <source>
        <strain evidence="5">ATCC 4875 / DSM 20272 / JCM 6432 / NBRC 12425 / NCIMB 8070</strain>
    </source>
</reference>
<dbReference type="KEGG" id="pbo:PACID_00560"/>
<dbReference type="PATRIC" id="fig|1171373.8.peg.54"/>
<gene>
    <name evidence="4" type="ordered locus">PACID_00560</name>
</gene>
<organism evidence="4 5">
    <name type="scientific">Acidipropionibacterium acidipropionici (strain ATCC 4875 / DSM 20272 / JCM 6432 / NBRC 12425 / NCIMB 8070 / 4)</name>
    <name type="common">Propionibacterium acidipropionici</name>
    <dbReference type="NCBI Taxonomy" id="1171373"/>
    <lineage>
        <taxon>Bacteria</taxon>
        <taxon>Bacillati</taxon>
        <taxon>Actinomycetota</taxon>
        <taxon>Actinomycetes</taxon>
        <taxon>Propionibacteriales</taxon>
        <taxon>Propionibacteriaceae</taxon>
        <taxon>Acidipropionibacterium</taxon>
    </lineage>
</organism>
<evidence type="ECO:0000256" key="2">
    <source>
        <dbReference type="SAM" id="Phobius"/>
    </source>
</evidence>
<proteinExistence type="predicted"/>
<dbReference type="Proteomes" id="UP000000214">
    <property type="component" value="Chromosome"/>
</dbReference>
<feature type="transmembrane region" description="Helical" evidence="2">
    <location>
        <begin position="307"/>
        <end position="327"/>
    </location>
</feature>
<dbReference type="HOGENOM" id="CLU_787229_0_0_11"/>
<dbReference type="AlphaFoldDB" id="K7S052"/>
<feature type="compositionally biased region" description="Low complexity" evidence="1">
    <location>
        <begin position="228"/>
        <end position="275"/>
    </location>
</feature>
<evidence type="ECO:0000256" key="1">
    <source>
        <dbReference type="SAM" id="MobiDB-lite"/>
    </source>
</evidence>
<sequence length="352" mass="34569">MTVVLTGKKTLARICAPVLMLATLGGASFVSAASAHAAGWHDGWCQKGEGTAIVVSYLTTSRASEGQLTRCVIGGFSSKLSPSDYLSAAGISHQKRDDGYVLDILGLNPDPSIGGDPSGGWKFIGGSEGQWGTSPQWTGVDNFLAWMPASSSDRPPVAPRFAQPNSNAGGGNSDTDPDVGQPGTASGGSGGGNGGTGNGGSNGSGGSGSGGSNGTGRSQSGTGGSGSNSGTNNRSGSNGAGSGSAAQQSAKAAAKAKAQASAKAKASKSPTPKASVRPSDSVSPVYAAESPKGSADLAKKDDSGKNWMWAGIGLAAVMVAAGVTAGIEGVTNRKKKAAGDKKPPSDRPSGRR</sequence>
<feature type="compositionally biased region" description="Basic and acidic residues" evidence="1">
    <location>
        <begin position="337"/>
        <end position="352"/>
    </location>
</feature>
<feature type="signal peptide" evidence="3">
    <location>
        <begin position="1"/>
        <end position="37"/>
    </location>
</feature>